<proteinExistence type="predicted"/>
<evidence type="ECO:0000313" key="2">
    <source>
        <dbReference type="Proteomes" id="UP000254116"/>
    </source>
</evidence>
<gene>
    <name evidence="1" type="primary">recF_1_4</name>
    <name evidence="1" type="ORF">NCTC10702_00778</name>
</gene>
<protein>
    <submittedName>
        <fullName evidence="1">Recombinational DNA repair ATPase, RecF_1</fullName>
    </submittedName>
</protein>
<dbReference type="Proteomes" id="UP000254116">
    <property type="component" value="Unassembled WGS sequence"/>
</dbReference>
<reference evidence="1 2" key="1">
    <citation type="submission" date="2018-06" db="EMBL/GenBank/DDBJ databases">
        <authorList>
            <consortium name="Pathogen Informatics"/>
            <person name="Doyle S."/>
        </authorList>
    </citation>
    <scope>NUCLEOTIDE SEQUENCE [LARGE SCALE GENOMIC DNA]</scope>
    <source>
        <strain evidence="1 2">NCTC10702</strain>
    </source>
</reference>
<organism evidence="1 2">
    <name type="scientific">Staphylococcus aureus</name>
    <dbReference type="NCBI Taxonomy" id="1280"/>
    <lineage>
        <taxon>Bacteria</taxon>
        <taxon>Bacillati</taxon>
        <taxon>Bacillota</taxon>
        <taxon>Bacilli</taxon>
        <taxon>Bacillales</taxon>
        <taxon>Staphylococcaceae</taxon>
        <taxon>Staphylococcus</taxon>
    </lineage>
</organism>
<name>A0A380EG73_STAAU</name>
<sequence>MIQGKTNALTALRILLDDSYYYSSKTLKESDFFHGIQNGWQGHWIIISATFEGISEEEFDNEIWCFHFFKILKVKQS</sequence>
<dbReference type="AlphaFoldDB" id="A0A380EG73"/>
<dbReference type="EMBL" id="UHBY01000003">
    <property type="protein sequence ID" value="SUL32390.1"/>
    <property type="molecule type" value="Genomic_DNA"/>
</dbReference>
<accession>A0A380EG73</accession>
<evidence type="ECO:0000313" key="1">
    <source>
        <dbReference type="EMBL" id="SUL32390.1"/>
    </source>
</evidence>